<dbReference type="GO" id="GO:0032259">
    <property type="term" value="P:methylation"/>
    <property type="evidence" value="ECO:0007669"/>
    <property type="project" value="UniProtKB-KW"/>
</dbReference>
<dbReference type="EC" id="2.1.1.-" evidence="2"/>
<proteinExistence type="predicted"/>
<comment type="caution">
    <text evidence="2">The sequence shown here is derived from an EMBL/GenBank/DDBJ whole genome shotgun (WGS) entry which is preliminary data.</text>
</comment>
<accession>A0ABV5V4B5</accession>
<keyword evidence="2" id="KW-0808">Transferase</keyword>
<sequence>MGVQHRLDEAIREFYTGTFDEDARTGSSVDGRVEVERTRRLVRRVLAPGSRVLDVGGATGVHSRWLADDGHEVTLLDPVPAQVARAAEVDTFSALVGDARDLPSADASFDAVLLLGPLYHLVSAADRATALAEARRVMRPGGALFAQGIGRLTAFTEAVTTRGFPDLGQADLEILRTGVWFSMHGGFPGGHLHSVAQLRQEVTAAGFTDVVVHGLEGPGTGALELVAEDARLVELAVELAERLEEQLVGRPSALDALAERSPHLLAVGRRPP</sequence>
<organism evidence="2 3">
    <name type="scientific">Ornithinimicrobium kibberense</name>
    <dbReference type="NCBI Taxonomy" id="282060"/>
    <lineage>
        <taxon>Bacteria</taxon>
        <taxon>Bacillati</taxon>
        <taxon>Actinomycetota</taxon>
        <taxon>Actinomycetes</taxon>
        <taxon>Micrococcales</taxon>
        <taxon>Ornithinimicrobiaceae</taxon>
        <taxon>Ornithinimicrobium</taxon>
    </lineage>
</organism>
<dbReference type="RefSeq" id="WP_141339077.1">
    <property type="nucleotide sequence ID" value="NZ_JBHMAX010000021.1"/>
</dbReference>
<evidence type="ECO:0000259" key="1">
    <source>
        <dbReference type="Pfam" id="PF08241"/>
    </source>
</evidence>
<evidence type="ECO:0000313" key="2">
    <source>
        <dbReference type="EMBL" id="MFB9732653.1"/>
    </source>
</evidence>
<gene>
    <name evidence="2" type="ORF">ACFFN0_11440</name>
</gene>
<protein>
    <submittedName>
        <fullName evidence="2">Class I SAM-dependent methyltransferase</fullName>
        <ecNumber evidence="2">2.1.1.-</ecNumber>
    </submittedName>
</protein>
<dbReference type="Proteomes" id="UP001589613">
    <property type="component" value="Unassembled WGS sequence"/>
</dbReference>
<name>A0ABV5V4B5_9MICO</name>
<dbReference type="Pfam" id="PF08241">
    <property type="entry name" value="Methyltransf_11"/>
    <property type="match status" value="1"/>
</dbReference>
<dbReference type="CDD" id="cd02440">
    <property type="entry name" value="AdoMet_MTases"/>
    <property type="match status" value="1"/>
</dbReference>
<dbReference type="InterPro" id="IPR029063">
    <property type="entry name" value="SAM-dependent_MTases_sf"/>
</dbReference>
<evidence type="ECO:0000313" key="3">
    <source>
        <dbReference type="Proteomes" id="UP001589613"/>
    </source>
</evidence>
<dbReference type="EMBL" id="JBHMAX010000021">
    <property type="protein sequence ID" value="MFB9732653.1"/>
    <property type="molecule type" value="Genomic_DNA"/>
</dbReference>
<dbReference type="InterPro" id="IPR013216">
    <property type="entry name" value="Methyltransf_11"/>
</dbReference>
<dbReference type="SUPFAM" id="SSF53335">
    <property type="entry name" value="S-adenosyl-L-methionine-dependent methyltransferases"/>
    <property type="match status" value="1"/>
</dbReference>
<dbReference type="PANTHER" id="PTHR43591">
    <property type="entry name" value="METHYLTRANSFERASE"/>
    <property type="match status" value="1"/>
</dbReference>
<keyword evidence="3" id="KW-1185">Reference proteome</keyword>
<feature type="domain" description="Methyltransferase type 11" evidence="1">
    <location>
        <begin position="53"/>
        <end position="145"/>
    </location>
</feature>
<dbReference type="GO" id="GO:0008168">
    <property type="term" value="F:methyltransferase activity"/>
    <property type="evidence" value="ECO:0007669"/>
    <property type="project" value="UniProtKB-KW"/>
</dbReference>
<keyword evidence="2" id="KW-0489">Methyltransferase</keyword>
<reference evidence="2 3" key="1">
    <citation type="submission" date="2024-09" db="EMBL/GenBank/DDBJ databases">
        <authorList>
            <person name="Sun Q."/>
            <person name="Mori K."/>
        </authorList>
    </citation>
    <scope>NUCLEOTIDE SEQUENCE [LARGE SCALE GENOMIC DNA]</scope>
    <source>
        <strain evidence="2 3">JCM 12763</strain>
    </source>
</reference>
<dbReference type="Gene3D" id="3.40.50.150">
    <property type="entry name" value="Vaccinia Virus protein VP39"/>
    <property type="match status" value="1"/>
</dbReference>
<dbReference type="PANTHER" id="PTHR43591:SF24">
    <property type="entry name" value="2-METHOXY-6-POLYPRENYL-1,4-BENZOQUINOL METHYLASE, MITOCHONDRIAL"/>
    <property type="match status" value="1"/>
</dbReference>